<sequence length="135" mass="15282">MPYTKKDYPPSLKNLDPAVRNKAIDIINALMEDEHMPEDRAIPIGTAQAEKWAQDQGKMEKQNKTATDAKPEKDVKEVLVRYRKDDEKWEVISEGAKRADSLFDLKKDAEARAKEIAGHRGAKVVSYTKEGKEGK</sequence>
<dbReference type="RefSeq" id="WP_126464675.1">
    <property type="nucleotide sequence ID" value="NZ_LR134523.1"/>
</dbReference>
<evidence type="ECO:0000256" key="1">
    <source>
        <dbReference type="SAM" id="MobiDB-lite"/>
    </source>
</evidence>
<accession>A0A3S4Z2Y2</accession>
<dbReference type="OrthoDB" id="8858565at2"/>
<protein>
    <submittedName>
        <fullName evidence="2">Uncharacterized protein conserved in bacteria</fullName>
    </submittedName>
</protein>
<proteinExistence type="predicted"/>
<organism evidence="2 3">
    <name type="scientific">Aedoeadaptatus ivorii</name>
    <dbReference type="NCBI Taxonomy" id="54006"/>
    <lineage>
        <taxon>Bacteria</taxon>
        <taxon>Bacillati</taxon>
        <taxon>Bacillota</taxon>
        <taxon>Tissierellia</taxon>
        <taxon>Tissierellales</taxon>
        <taxon>Peptoniphilaceae</taxon>
        <taxon>Aedoeadaptatus</taxon>
    </lineage>
</organism>
<evidence type="ECO:0000313" key="2">
    <source>
        <dbReference type="EMBL" id="VEJ34525.1"/>
    </source>
</evidence>
<dbReference type="KEGG" id="piv:NCTC13079_00198"/>
<gene>
    <name evidence="2" type="ORF">NCTC13079_00198</name>
</gene>
<dbReference type="Proteomes" id="UP000269544">
    <property type="component" value="Chromosome"/>
</dbReference>
<evidence type="ECO:0000313" key="3">
    <source>
        <dbReference type="Proteomes" id="UP000269544"/>
    </source>
</evidence>
<name>A0A3S4Z2Y2_9FIRM</name>
<dbReference type="InterPro" id="IPR018691">
    <property type="entry name" value="DUF2188"/>
</dbReference>
<reference evidence="2 3" key="1">
    <citation type="submission" date="2018-12" db="EMBL/GenBank/DDBJ databases">
        <authorList>
            <consortium name="Pathogen Informatics"/>
        </authorList>
    </citation>
    <scope>NUCLEOTIDE SEQUENCE [LARGE SCALE GENOMIC DNA]</scope>
    <source>
        <strain evidence="2 3">NCTC13079</strain>
    </source>
</reference>
<dbReference type="Pfam" id="PF09954">
    <property type="entry name" value="DUF2188"/>
    <property type="match status" value="1"/>
</dbReference>
<dbReference type="AlphaFoldDB" id="A0A3S4Z2Y2"/>
<dbReference type="EMBL" id="LR134523">
    <property type="protein sequence ID" value="VEJ34525.1"/>
    <property type="molecule type" value="Genomic_DNA"/>
</dbReference>
<feature type="region of interest" description="Disordered" evidence="1">
    <location>
        <begin position="53"/>
        <end position="72"/>
    </location>
</feature>
<keyword evidence="3" id="KW-1185">Reference proteome</keyword>
<feature type="compositionally biased region" description="Basic and acidic residues" evidence="1">
    <location>
        <begin position="57"/>
        <end position="72"/>
    </location>
</feature>